<accession>A0A5J4Q1K6</accession>
<feature type="non-terminal residue" evidence="1">
    <location>
        <position position="69"/>
    </location>
</feature>
<evidence type="ECO:0000313" key="1">
    <source>
        <dbReference type="EMBL" id="KAA6314899.1"/>
    </source>
</evidence>
<organism evidence="1">
    <name type="scientific">termite gut metagenome</name>
    <dbReference type="NCBI Taxonomy" id="433724"/>
    <lineage>
        <taxon>unclassified sequences</taxon>
        <taxon>metagenomes</taxon>
        <taxon>organismal metagenomes</taxon>
    </lineage>
</organism>
<dbReference type="EMBL" id="SNRY01005460">
    <property type="protein sequence ID" value="KAA6314899.1"/>
    <property type="molecule type" value="Genomic_DNA"/>
</dbReference>
<proteinExistence type="predicted"/>
<evidence type="ECO:0008006" key="2">
    <source>
        <dbReference type="Google" id="ProtNLM"/>
    </source>
</evidence>
<dbReference type="AlphaFoldDB" id="A0A5J4Q1K6"/>
<gene>
    <name evidence="1" type="ORF">EZS27_034560</name>
</gene>
<name>A0A5J4Q1K6_9ZZZZ</name>
<comment type="caution">
    <text evidence="1">The sequence shown here is derived from an EMBL/GenBank/DDBJ whole genome shotgun (WGS) entry which is preliminary data.</text>
</comment>
<protein>
    <recommendedName>
        <fullName evidence="2">DUF1343 domain-containing protein</fullName>
    </recommendedName>
</protein>
<reference evidence="1" key="1">
    <citation type="submission" date="2019-03" db="EMBL/GenBank/DDBJ databases">
        <title>Single cell metagenomics reveals metabolic interactions within the superorganism composed of flagellate Streblomastix strix and complex community of Bacteroidetes bacteria on its surface.</title>
        <authorList>
            <person name="Treitli S.C."/>
            <person name="Kolisko M."/>
            <person name="Husnik F."/>
            <person name="Keeling P."/>
            <person name="Hampl V."/>
        </authorList>
    </citation>
    <scope>NUCLEOTIDE SEQUENCE</scope>
    <source>
        <strain evidence="1">STM</strain>
    </source>
</reference>
<sequence length="69" mass="7667">MKKVFLFIFISLWGILSVCAQQSSVIVGAEQTEAYFPLLKGKRIALFSNQSGIVGDKHLLDVLIENKVN</sequence>